<sequence length="55" mass="6049">MKTSADFTEQQVHFAAHARVATRAAEAGPEQPANRYGCAASAFTRERELIKRSVN</sequence>
<comment type="caution">
    <text evidence="1">The sequence shown here is derived from an EMBL/GenBank/DDBJ whole genome shotgun (WGS) entry which is preliminary data.</text>
</comment>
<organism evidence="1 2">
    <name type="scientific">Actinomyces israelii</name>
    <dbReference type="NCBI Taxonomy" id="1659"/>
    <lineage>
        <taxon>Bacteria</taxon>
        <taxon>Bacillati</taxon>
        <taxon>Actinomycetota</taxon>
        <taxon>Actinomycetes</taxon>
        <taxon>Actinomycetales</taxon>
        <taxon>Actinomycetaceae</taxon>
        <taxon>Actinomyces</taxon>
    </lineage>
</organism>
<dbReference type="RefSeq" id="WP_268917571.1">
    <property type="nucleotide sequence ID" value="NZ_JAPTMY010000017.1"/>
</dbReference>
<name>A0ABT4I8P3_9ACTO</name>
<protein>
    <submittedName>
        <fullName evidence="1">Uncharacterized protein</fullName>
    </submittedName>
</protein>
<proteinExistence type="predicted"/>
<dbReference type="Proteomes" id="UP001072034">
    <property type="component" value="Unassembled WGS sequence"/>
</dbReference>
<evidence type="ECO:0000313" key="2">
    <source>
        <dbReference type="Proteomes" id="UP001072034"/>
    </source>
</evidence>
<dbReference type="EMBL" id="JAPTMY010000017">
    <property type="protein sequence ID" value="MCZ0858114.1"/>
    <property type="molecule type" value="Genomic_DNA"/>
</dbReference>
<accession>A0ABT4I8P3</accession>
<evidence type="ECO:0000313" key="1">
    <source>
        <dbReference type="EMBL" id="MCZ0858114.1"/>
    </source>
</evidence>
<gene>
    <name evidence="1" type="ORF">OHJ16_08660</name>
</gene>
<keyword evidence="2" id="KW-1185">Reference proteome</keyword>
<reference evidence="1" key="1">
    <citation type="submission" date="2022-10" db="EMBL/GenBank/DDBJ databases">
        <title>Genome sequence of Actinomyces israelii ATCC 10048.</title>
        <authorList>
            <person name="Watt R.M."/>
            <person name="Tong W.M."/>
        </authorList>
    </citation>
    <scope>NUCLEOTIDE SEQUENCE</scope>
    <source>
        <strain evidence="1">ATCC 10048</strain>
    </source>
</reference>